<organism evidence="2 3">
    <name type="scientific">Nitrosomonas oligotropha</name>
    <dbReference type="NCBI Taxonomy" id="42354"/>
    <lineage>
        <taxon>Bacteria</taxon>
        <taxon>Pseudomonadati</taxon>
        <taxon>Pseudomonadota</taxon>
        <taxon>Betaproteobacteria</taxon>
        <taxon>Nitrosomonadales</taxon>
        <taxon>Nitrosomonadaceae</taxon>
        <taxon>Nitrosomonas</taxon>
    </lineage>
</organism>
<feature type="transmembrane region" description="Helical" evidence="1">
    <location>
        <begin position="36"/>
        <end position="57"/>
    </location>
</feature>
<keyword evidence="1" id="KW-0812">Transmembrane</keyword>
<keyword evidence="1" id="KW-1133">Transmembrane helix</keyword>
<gene>
    <name evidence="2" type="ORF">SAMN05216333_11070</name>
</gene>
<reference evidence="3" key="1">
    <citation type="submission" date="2016-10" db="EMBL/GenBank/DDBJ databases">
        <authorList>
            <person name="Varghese N."/>
            <person name="Submissions S."/>
        </authorList>
    </citation>
    <scope>NUCLEOTIDE SEQUENCE [LARGE SCALE GENOMIC DNA]</scope>
    <source>
        <strain evidence="3">Nm76</strain>
    </source>
</reference>
<dbReference type="RefSeq" id="WP_090318067.1">
    <property type="nucleotide sequence ID" value="NZ_FNOE01000008.1"/>
</dbReference>
<evidence type="ECO:0000313" key="3">
    <source>
        <dbReference type="Proteomes" id="UP000198814"/>
    </source>
</evidence>
<protein>
    <submittedName>
        <fullName evidence="2">Uncharacterized iron-regulated membrane protein</fullName>
    </submittedName>
</protein>
<dbReference type="PANTHER" id="PTHR34219">
    <property type="entry name" value="IRON-REGULATED INNER MEMBRANE PROTEIN-RELATED"/>
    <property type="match status" value="1"/>
</dbReference>
<dbReference type="OrthoDB" id="7238323at2"/>
<feature type="transmembrane region" description="Helical" evidence="1">
    <location>
        <begin position="386"/>
        <end position="407"/>
    </location>
</feature>
<name>A0A1H8Q071_9PROT</name>
<dbReference type="PANTHER" id="PTHR34219:SF5">
    <property type="entry name" value="BLR4505 PROTEIN"/>
    <property type="match status" value="1"/>
</dbReference>
<dbReference type="Proteomes" id="UP000198814">
    <property type="component" value="Unassembled WGS sequence"/>
</dbReference>
<dbReference type="STRING" id="42354.SAMN05216333_11070"/>
<sequence>MKKPLVTEFPDQPQQSEKNITKIRATRHILTVLHRWAGLSLAVFLFIAGFTGAIISWDHELDEWLNPQLFERQSQGETLPPLMLADHLEKTDPRILITWLPLSIEPDQNLGLAVIGRPDPQTGKAIDTGINQIALDPVTAEIRGSRMWGEIALTRENFVPFLYKLHYSMHLPDFFDIEFGILVMGILAIVWAIDCFVALLLSFPNWQTWRKSFTFRWHQGGYKLNFDLHRSGGVWLWGLLLILAVTAVSMNLNQEVMRPIVSIFSTLSPDPFAMRSPNAHDEPIEPGINRHEIVRLAQAEAHRLGWKMPLGGMFYDPEYSIYGVTFHEPGKDHADRGLGNPWLYFDGQDGRFLGDKIPGSGSAGDIFLDAQFPLHSGRILGLPGRIMVSMLGLLIAILSITGVIIWYRKRNARALVNYLDRG</sequence>
<proteinExistence type="predicted"/>
<dbReference type="Pfam" id="PF03929">
    <property type="entry name" value="PepSY_TM"/>
    <property type="match status" value="1"/>
</dbReference>
<accession>A0A1H8Q071</accession>
<dbReference type="InterPro" id="IPR005625">
    <property type="entry name" value="PepSY-ass_TM"/>
</dbReference>
<feature type="transmembrane region" description="Helical" evidence="1">
    <location>
        <begin position="234"/>
        <end position="252"/>
    </location>
</feature>
<keyword evidence="1" id="KW-0472">Membrane</keyword>
<feature type="transmembrane region" description="Helical" evidence="1">
    <location>
        <begin position="179"/>
        <end position="203"/>
    </location>
</feature>
<evidence type="ECO:0000256" key="1">
    <source>
        <dbReference type="SAM" id="Phobius"/>
    </source>
</evidence>
<evidence type="ECO:0000313" key="2">
    <source>
        <dbReference type="EMBL" id="SEO47317.1"/>
    </source>
</evidence>
<dbReference type="AlphaFoldDB" id="A0A1H8Q071"/>
<keyword evidence="3" id="KW-1185">Reference proteome</keyword>
<dbReference type="EMBL" id="FODO01000010">
    <property type="protein sequence ID" value="SEO47317.1"/>
    <property type="molecule type" value="Genomic_DNA"/>
</dbReference>